<comment type="caution">
    <text evidence="1">The sequence shown here is derived from an EMBL/GenBank/DDBJ whole genome shotgun (WGS) entry which is preliminary data.</text>
</comment>
<evidence type="ECO:0000313" key="1">
    <source>
        <dbReference type="EMBL" id="TWW79459.1"/>
    </source>
</evidence>
<protein>
    <submittedName>
        <fullName evidence="1">F-actin-uncapping protein LRRC16A</fullName>
    </submittedName>
</protein>
<proteinExistence type="predicted"/>
<sequence>SVRDAVGRKVKLSLRKRVKLEIKGDKTENRVLSNCARTLLNTGQVISMEPLDV</sequence>
<accession>A0A5C6PKM7</accession>
<name>A0A5C6PKM7_9TELE</name>
<organism evidence="1 2">
    <name type="scientific">Takifugu flavidus</name>
    <name type="common">sansaifugu</name>
    <dbReference type="NCBI Taxonomy" id="433684"/>
    <lineage>
        <taxon>Eukaryota</taxon>
        <taxon>Metazoa</taxon>
        <taxon>Chordata</taxon>
        <taxon>Craniata</taxon>
        <taxon>Vertebrata</taxon>
        <taxon>Euteleostomi</taxon>
        <taxon>Actinopterygii</taxon>
        <taxon>Neopterygii</taxon>
        <taxon>Teleostei</taxon>
        <taxon>Neoteleostei</taxon>
        <taxon>Acanthomorphata</taxon>
        <taxon>Eupercaria</taxon>
        <taxon>Tetraodontiformes</taxon>
        <taxon>Tetradontoidea</taxon>
        <taxon>Tetraodontidae</taxon>
        <taxon>Takifugu</taxon>
    </lineage>
</organism>
<gene>
    <name evidence="1" type="ORF">D4764_10G0004890</name>
</gene>
<reference evidence="1 2" key="1">
    <citation type="submission" date="2019-04" db="EMBL/GenBank/DDBJ databases">
        <title>Chromosome genome assembly for Takifugu flavidus.</title>
        <authorList>
            <person name="Xiao S."/>
        </authorList>
    </citation>
    <scope>NUCLEOTIDE SEQUENCE [LARGE SCALE GENOMIC DNA]</scope>
    <source>
        <strain evidence="1">HTHZ2018</strain>
        <tissue evidence="1">Muscle</tissue>
    </source>
</reference>
<feature type="non-terminal residue" evidence="1">
    <location>
        <position position="1"/>
    </location>
</feature>
<evidence type="ECO:0000313" key="2">
    <source>
        <dbReference type="Proteomes" id="UP000324091"/>
    </source>
</evidence>
<dbReference type="InterPro" id="IPR011993">
    <property type="entry name" value="PH-like_dom_sf"/>
</dbReference>
<dbReference type="Proteomes" id="UP000324091">
    <property type="component" value="Chromosome 10"/>
</dbReference>
<dbReference type="Gene3D" id="2.30.29.30">
    <property type="entry name" value="Pleckstrin-homology domain (PH domain)/Phosphotyrosine-binding domain (PTB)"/>
    <property type="match status" value="1"/>
</dbReference>
<dbReference type="EMBL" id="RHFK02000002">
    <property type="protein sequence ID" value="TWW79459.1"/>
    <property type="molecule type" value="Genomic_DNA"/>
</dbReference>
<keyword evidence="2" id="KW-1185">Reference proteome</keyword>
<dbReference type="AlphaFoldDB" id="A0A5C6PKM7"/>